<dbReference type="Gene3D" id="3.30.470.20">
    <property type="entry name" value="ATP-grasp fold, B domain"/>
    <property type="match status" value="2"/>
</dbReference>
<evidence type="ECO:0000256" key="2">
    <source>
        <dbReference type="ARBA" id="ARBA00001946"/>
    </source>
</evidence>
<keyword evidence="8" id="KW-0464">Manganese</keyword>
<dbReference type="Gene3D" id="1.10.1030.10">
    <property type="entry name" value="Carbamoyl-phosphate synthetase, large subunit oligomerisation domain"/>
    <property type="match status" value="1"/>
</dbReference>
<evidence type="ECO:0000256" key="4">
    <source>
        <dbReference type="ARBA" id="ARBA00022598"/>
    </source>
</evidence>
<dbReference type="InterPro" id="IPR005479">
    <property type="entry name" value="CPAse_ATP-bd"/>
</dbReference>
<keyword evidence="7 11" id="KW-0067">ATP-binding</keyword>
<evidence type="ECO:0000256" key="5">
    <source>
        <dbReference type="ARBA" id="ARBA00022737"/>
    </source>
</evidence>
<dbReference type="Proteomes" id="UP001529343">
    <property type="component" value="Unassembled WGS sequence"/>
</dbReference>
<evidence type="ECO:0000256" key="1">
    <source>
        <dbReference type="ARBA" id="ARBA00001936"/>
    </source>
</evidence>
<dbReference type="EC" id="6.3.4.16" evidence="9"/>
<evidence type="ECO:0000256" key="9">
    <source>
        <dbReference type="ARBA" id="ARBA00044063"/>
    </source>
</evidence>
<dbReference type="SUPFAM" id="SSF52440">
    <property type="entry name" value="PreATP-grasp domain"/>
    <property type="match status" value="2"/>
</dbReference>
<dbReference type="Pfam" id="PF02786">
    <property type="entry name" value="CPSase_L_D2"/>
    <property type="match status" value="1"/>
</dbReference>
<reference evidence="14" key="1">
    <citation type="submission" date="2023-06" db="EMBL/GenBank/DDBJ databases">
        <title>Identification and characterization of horizontal gene transfer across gut microbiota members of farm animals based on homology search.</title>
        <authorList>
            <person name="Zeman M."/>
            <person name="Kubasova T."/>
            <person name="Jahodarova E."/>
            <person name="Nykrynova M."/>
            <person name="Rychlik I."/>
        </authorList>
    </citation>
    <scope>NUCLEOTIDE SEQUENCE [LARGE SCALE GENOMIC DNA]</scope>
    <source>
        <strain evidence="14">161_Gplus</strain>
    </source>
</reference>
<evidence type="ECO:0000256" key="8">
    <source>
        <dbReference type="ARBA" id="ARBA00023211"/>
    </source>
</evidence>
<name>A0ABT7UZ35_9LACO</name>
<dbReference type="SUPFAM" id="SSF48108">
    <property type="entry name" value="Carbamoyl phosphate synthetase, large subunit connection domain"/>
    <property type="match status" value="1"/>
</dbReference>
<dbReference type="RefSeq" id="WP_283594778.1">
    <property type="nucleotide sequence ID" value="NZ_JAUDDW010000027.1"/>
</dbReference>
<dbReference type="PANTHER" id="PTHR11405:SF53">
    <property type="entry name" value="CARBAMOYL-PHOSPHATE SYNTHASE [AMMONIA], MITOCHONDRIAL"/>
    <property type="match status" value="1"/>
</dbReference>
<gene>
    <name evidence="13" type="ORF">QUW44_07100</name>
</gene>
<accession>A0ABT7UZ35</accession>
<dbReference type="Pfam" id="PF02787">
    <property type="entry name" value="CPSase_L_D3"/>
    <property type="match status" value="1"/>
</dbReference>
<evidence type="ECO:0000313" key="14">
    <source>
        <dbReference type="Proteomes" id="UP001529343"/>
    </source>
</evidence>
<comment type="similarity">
    <text evidence="3">Belongs to the CarB family.</text>
</comment>
<dbReference type="PRINTS" id="PR00098">
    <property type="entry name" value="CPSASE"/>
</dbReference>
<comment type="cofactor">
    <cofactor evidence="2">
        <name>Mg(2+)</name>
        <dbReference type="ChEBI" id="CHEBI:18420"/>
    </cofactor>
</comment>
<keyword evidence="4" id="KW-0436">Ligase</keyword>
<dbReference type="InterPro" id="IPR005483">
    <property type="entry name" value="CPSase_dom"/>
</dbReference>
<reference evidence="13 14" key="2">
    <citation type="submission" date="2023-06" db="EMBL/GenBank/DDBJ databases">
        <authorList>
            <person name="Zeman M."/>
            <person name="Kubasova T."/>
            <person name="Jahodarova E."/>
            <person name="Nykrynova M."/>
            <person name="Rychlik I."/>
        </authorList>
    </citation>
    <scope>NUCLEOTIDE SEQUENCE [LARGE SCALE GENOMIC DNA]</scope>
    <source>
        <strain evidence="13 14">161_Gplus</strain>
    </source>
</reference>
<evidence type="ECO:0000313" key="13">
    <source>
        <dbReference type="EMBL" id="MDM8266919.1"/>
    </source>
</evidence>
<dbReference type="InterPro" id="IPR005480">
    <property type="entry name" value="CPSase_lsu_oligo"/>
</dbReference>
<dbReference type="InterPro" id="IPR011761">
    <property type="entry name" value="ATP-grasp"/>
</dbReference>
<feature type="domain" description="ATP-grasp" evidence="12">
    <location>
        <begin position="133"/>
        <end position="327"/>
    </location>
</feature>
<keyword evidence="6 11" id="KW-0547">Nucleotide-binding</keyword>
<dbReference type="PROSITE" id="PS50975">
    <property type="entry name" value="ATP_GRASP"/>
    <property type="match status" value="1"/>
</dbReference>
<proteinExistence type="inferred from homology"/>
<dbReference type="PANTHER" id="PTHR11405">
    <property type="entry name" value="CARBAMOYLTRANSFERASE FAMILY MEMBER"/>
    <property type="match status" value="1"/>
</dbReference>
<protein>
    <recommendedName>
        <fullName evidence="9">carbamoyl-phosphate synthase (ammonia)</fullName>
        <ecNumber evidence="9">6.3.4.16</ecNumber>
    </recommendedName>
</protein>
<dbReference type="Pfam" id="PF25596">
    <property type="entry name" value="CPSase_L_D1"/>
    <property type="match status" value="2"/>
</dbReference>
<dbReference type="SMART" id="SM01096">
    <property type="entry name" value="CPSase_L_D3"/>
    <property type="match status" value="1"/>
</dbReference>
<organism evidence="13 14">
    <name type="scientific">Limosilactobacillus pontis</name>
    <dbReference type="NCBI Taxonomy" id="35787"/>
    <lineage>
        <taxon>Bacteria</taxon>
        <taxon>Bacillati</taxon>
        <taxon>Bacillota</taxon>
        <taxon>Bacilli</taxon>
        <taxon>Lactobacillales</taxon>
        <taxon>Lactobacillaceae</taxon>
        <taxon>Limosilactobacillus</taxon>
    </lineage>
</organism>
<dbReference type="Gene3D" id="3.40.50.20">
    <property type="match status" value="2"/>
</dbReference>
<evidence type="ECO:0000256" key="11">
    <source>
        <dbReference type="PROSITE-ProRule" id="PRU00409"/>
    </source>
</evidence>
<evidence type="ECO:0000256" key="7">
    <source>
        <dbReference type="ARBA" id="ARBA00022840"/>
    </source>
</evidence>
<dbReference type="InterPro" id="IPR013815">
    <property type="entry name" value="ATP_grasp_subdomain_1"/>
</dbReference>
<dbReference type="SUPFAM" id="SSF56059">
    <property type="entry name" value="Glutathione synthetase ATP-binding domain-like"/>
    <property type="match status" value="1"/>
</dbReference>
<comment type="cofactor">
    <cofactor evidence="1">
        <name>Mn(2+)</name>
        <dbReference type="ChEBI" id="CHEBI:29035"/>
    </cofactor>
</comment>
<comment type="caution">
    <text evidence="13">The sequence shown here is derived from an EMBL/GenBank/DDBJ whole genome shotgun (WGS) entry which is preliminary data.</text>
</comment>
<evidence type="ECO:0000256" key="3">
    <source>
        <dbReference type="ARBA" id="ARBA00009799"/>
    </source>
</evidence>
<sequence length="837" mass="93020">MAKSAIKSVLVIGAGANDVQHGDELDAATYQITTAFKKLGITTILADDNPFSVSLENRAAVDHACIGPLNVEHLVTLIEHYHPQAILPTVGNQHAFELTQELLEKGIIQKLDIKLLGVPEATIRQVNNPVLLSRTLHKMDAPMKSVVTVSNYQDALEEARKLGYPVIIRSVLPKSNSTRRIVHDQRELASAVQNCLSQSRAEQVLVQQSLAGYKEIEVVVQRDASGTMMMLSMIEDMDPIGIHAGDSVAFNPPQTLLDRQIQDMRDTAFAITRKLRIVGTNHVQFALNAEDDKFYVIKNSPYFDRMTSFVEQSTGYPIAKVCAQLYAGQLLRDIDLGPNYVQHAALVEPTMDYIAARVPVWGFDEIPEASRLLGTEKKSVGTVFGVGRSTIEALFKAIESRYREPADFHLAAQKKLSDDELIVKLVHPEAGRLFVLIEAMDRGYSVDELAEMTKIDPFYFDQINKMRLLIREVIDNPNKEPVLIKAKGYGLSNQLIARLWNTTPHRIYQMLVDHQITTKYKEIEPSAGEFDQHTSSFYSALEDENEGTKTAQPSAMVIGTGGLRLGLSNAGDYFVASMMRQLHREGYHTVIVDTNPSSVALVSDLSDKRYLEPPTPENILQLLKVEQPQLLFIPASYTQLLASLTQMELDSRLIILPDDRLPQLDSRATKLVAFNYIFEGEYAYPLGTTTNLLSPEQLNYQSTAIRYPAEVPDYEFQSVSDQASNAVMDQNAPGLYQVIFVKAGNEFHQVGVQPLPLPEVAFLSKVLQVNLPGVFTQLLTGSTASETVIDSLKQAADPGVVTYRATFPFKALHVKNGIPAVNKIIGARMQFLTRQPK</sequence>
<dbReference type="InterPro" id="IPR016185">
    <property type="entry name" value="PreATP-grasp_dom_sf"/>
</dbReference>
<dbReference type="InterPro" id="IPR058047">
    <property type="entry name" value="CPSase_preATP-grasp"/>
</dbReference>
<evidence type="ECO:0000259" key="12">
    <source>
        <dbReference type="PROSITE" id="PS50975"/>
    </source>
</evidence>
<comment type="catalytic activity">
    <reaction evidence="10">
        <text>hydrogencarbonate + NH4(+) + 2 ATP = carbamoyl phosphate + 2 ADP + phosphate + 2 H(+)</text>
        <dbReference type="Rhea" id="RHEA:18029"/>
        <dbReference type="ChEBI" id="CHEBI:15378"/>
        <dbReference type="ChEBI" id="CHEBI:17544"/>
        <dbReference type="ChEBI" id="CHEBI:28938"/>
        <dbReference type="ChEBI" id="CHEBI:30616"/>
        <dbReference type="ChEBI" id="CHEBI:43474"/>
        <dbReference type="ChEBI" id="CHEBI:58228"/>
        <dbReference type="ChEBI" id="CHEBI:456216"/>
        <dbReference type="EC" id="6.3.4.16"/>
    </reaction>
</comment>
<dbReference type="EMBL" id="JAUDDW010000027">
    <property type="protein sequence ID" value="MDM8266919.1"/>
    <property type="molecule type" value="Genomic_DNA"/>
</dbReference>
<keyword evidence="14" id="KW-1185">Reference proteome</keyword>
<keyword evidence="5" id="KW-0677">Repeat</keyword>
<dbReference type="Gene3D" id="3.30.1490.20">
    <property type="entry name" value="ATP-grasp fold, A domain"/>
    <property type="match status" value="1"/>
</dbReference>
<dbReference type="InterPro" id="IPR036897">
    <property type="entry name" value="CarbamoylP_synth_lsu_oligo_sf"/>
</dbReference>
<evidence type="ECO:0000256" key="6">
    <source>
        <dbReference type="ARBA" id="ARBA00022741"/>
    </source>
</evidence>
<evidence type="ECO:0000256" key="10">
    <source>
        <dbReference type="ARBA" id="ARBA00047359"/>
    </source>
</evidence>